<proteinExistence type="inferred from homology"/>
<organism evidence="6 7">
    <name type="scientific">Pseudoalteromonas carrageenovora IAM 12662</name>
    <dbReference type="NCBI Taxonomy" id="1314868"/>
    <lineage>
        <taxon>Bacteria</taxon>
        <taxon>Pseudomonadati</taxon>
        <taxon>Pseudomonadota</taxon>
        <taxon>Gammaproteobacteria</taxon>
        <taxon>Alteromonadales</taxon>
        <taxon>Pseudoalteromonadaceae</taxon>
        <taxon>Pseudoalteromonas</taxon>
    </lineage>
</organism>
<feature type="chain" id="PRO_5014452084" evidence="3">
    <location>
        <begin position="20"/>
        <end position="244"/>
    </location>
</feature>
<dbReference type="Proteomes" id="UP000615003">
    <property type="component" value="Unassembled WGS sequence"/>
</dbReference>
<sequence length="244" mass="27819">MKTLLMAFIFLFTQCNALACTKTLIMGTNETNWAPYLIKQGDEFVGTEVDTVNAIFKDSPFCIEWVYFPSFSRVQQELKTGHIDITYAASFTKKRAEYAHFTTAYREEIMLLYKHEGAKDVTSLESLFDSDYSLAVNRGSFFGAEFEKVKKQYANQVVLTADANKRFGLLNKKRVDYVIDDSIVAQYFAKHYNTVMPVKSTPPININGVHFMMSKQSTTLAEVAVINSFIKKNKAAIEQIYSIY</sequence>
<keyword evidence="8" id="KW-1185">Reference proteome</keyword>
<comment type="similarity">
    <text evidence="1">Belongs to the bacterial solute-binding protein 3 family.</text>
</comment>
<dbReference type="RefSeq" id="WP_104643749.1">
    <property type="nucleotide sequence ID" value="NZ_AQGW01000025.1"/>
</dbReference>
<dbReference type="EMBL" id="AQGW01000025">
    <property type="protein sequence ID" value="MBE0384183.1"/>
    <property type="molecule type" value="Genomic_DNA"/>
</dbReference>
<dbReference type="SUPFAM" id="SSF53850">
    <property type="entry name" value="Periplasmic binding protein-like II"/>
    <property type="match status" value="1"/>
</dbReference>
<dbReference type="Proteomes" id="UP000238288">
    <property type="component" value="Chromosome PCAR9b"/>
</dbReference>
<dbReference type="InterPro" id="IPR001638">
    <property type="entry name" value="Solute-binding_3/MltF_N"/>
</dbReference>
<evidence type="ECO:0000259" key="4">
    <source>
        <dbReference type="SMART" id="SM00062"/>
    </source>
</evidence>
<evidence type="ECO:0000313" key="5">
    <source>
        <dbReference type="EMBL" id="MBE0384183.1"/>
    </source>
</evidence>
<dbReference type="OrthoDB" id="7304968at2"/>
<dbReference type="GeneID" id="93665286"/>
<evidence type="ECO:0000313" key="7">
    <source>
        <dbReference type="Proteomes" id="UP000238288"/>
    </source>
</evidence>
<keyword evidence="2 3" id="KW-0732">Signal</keyword>
<dbReference type="PANTHER" id="PTHR35936:SF17">
    <property type="entry name" value="ARGININE-BINDING EXTRACELLULAR PROTEIN ARTP"/>
    <property type="match status" value="1"/>
</dbReference>
<feature type="signal peptide" evidence="3">
    <location>
        <begin position="1"/>
        <end position="19"/>
    </location>
</feature>
<evidence type="ECO:0000313" key="6">
    <source>
        <dbReference type="EMBL" id="SOU42578.1"/>
    </source>
</evidence>
<feature type="domain" description="Solute-binding protein family 3/N-terminal" evidence="4">
    <location>
        <begin position="23"/>
        <end position="243"/>
    </location>
</feature>
<reference evidence="5 8" key="1">
    <citation type="submission" date="2015-06" db="EMBL/GenBank/DDBJ databases">
        <title>Genome sequence of Pseudoalteromonas carrageenovora.</title>
        <authorList>
            <person name="Xie B.-B."/>
            <person name="Rong J.-C."/>
            <person name="Qin Q.-L."/>
            <person name="Zhang Y.-Z."/>
        </authorList>
    </citation>
    <scope>NUCLEOTIDE SEQUENCE [LARGE SCALE GENOMIC DNA]</scope>
    <source>
        <strain evidence="5 8">IAM 12662</strain>
    </source>
</reference>
<dbReference type="Gene3D" id="3.40.190.10">
    <property type="entry name" value="Periplasmic binding protein-like II"/>
    <property type="match status" value="2"/>
</dbReference>
<evidence type="ECO:0000256" key="3">
    <source>
        <dbReference type="SAM" id="SignalP"/>
    </source>
</evidence>
<dbReference type="PANTHER" id="PTHR35936">
    <property type="entry name" value="MEMBRANE-BOUND LYTIC MUREIN TRANSGLYCOSYLASE F"/>
    <property type="match status" value="1"/>
</dbReference>
<accession>A0A2K4XE27</accession>
<evidence type="ECO:0000313" key="8">
    <source>
        <dbReference type="Proteomes" id="UP000615003"/>
    </source>
</evidence>
<dbReference type="AlphaFoldDB" id="A0A2K4XE27"/>
<dbReference type="Pfam" id="PF00497">
    <property type="entry name" value="SBP_bac_3"/>
    <property type="match status" value="1"/>
</dbReference>
<gene>
    <name evidence="6" type="ORF">PCAR9_B0091</name>
    <name evidence="5" type="ORF">PCARR_b0123</name>
</gene>
<reference evidence="6 7" key="2">
    <citation type="submission" date="2017-11" db="EMBL/GenBank/DDBJ databases">
        <authorList>
            <person name="Han C.G."/>
        </authorList>
    </citation>
    <scope>NUCLEOTIDE SEQUENCE [LARGE SCALE GENOMIC DNA]</scope>
    <source>
        <strain evidence="7">ATCC 43555</strain>
        <strain evidence="6">ATCC43555</strain>
    </source>
</reference>
<evidence type="ECO:0000256" key="1">
    <source>
        <dbReference type="ARBA" id="ARBA00010333"/>
    </source>
</evidence>
<dbReference type="SMART" id="SM00062">
    <property type="entry name" value="PBPb"/>
    <property type="match status" value="1"/>
</dbReference>
<protein>
    <submittedName>
        <fullName evidence="6">Amino acid ABC transporter substrate-binding protein</fullName>
    </submittedName>
    <submittedName>
        <fullName evidence="5">Polar amino acid transport system substrate-binding protein</fullName>
    </submittedName>
</protein>
<evidence type="ECO:0000256" key="2">
    <source>
        <dbReference type="ARBA" id="ARBA00022729"/>
    </source>
</evidence>
<dbReference type="EMBL" id="LT965929">
    <property type="protein sequence ID" value="SOU42578.1"/>
    <property type="molecule type" value="Genomic_DNA"/>
</dbReference>
<name>A0A2K4XE27_PSEVC</name>